<evidence type="ECO:0000313" key="1">
    <source>
        <dbReference type="EMBL" id="SOC79859.1"/>
    </source>
</evidence>
<proteinExistence type="predicted"/>
<evidence type="ECO:0000313" key="2">
    <source>
        <dbReference type="Proteomes" id="UP000219193"/>
    </source>
</evidence>
<keyword evidence="2" id="KW-1185">Reference proteome</keyword>
<dbReference type="EMBL" id="OCMF01000001">
    <property type="protein sequence ID" value="SOC79859.1"/>
    <property type="molecule type" value="Genomic_DNA"/>
</dbReference>
<dbReference type="AlphaFoldDB" id="A0A285X621"/>
<reference evidence="2" key="1">
    <citation type="submission" date="2017-09" db="EMBL/GenBank/DDBJ databases">
        <authorList>
            <person name="Varghese N."/>
            <person name="Submissions S."/>
        </authorList>
    </citation>
    <scope>NUCLEOTIDE SEQUENCE [LARGE SCALE GENOMIC DNA]</scope>
    <source>
        <strain evidence="2">CGMCC 1.12641</strain>
    </source>
</reference>
<sequence>MSMADKQMLHLIEILKSSGRIRFGTEFCEAVGLLKQNLYKIQKGEKHFTPDHIEKAVKEYKVNANWIFGVSDKIFLPMETAADTK</sequence>
<accession>A0A285X621</accession>
<name>A0A285X621_9FLAO</name>
<protein>
    <recommendedName>
        <fullName evidence="3">HTH cro/C1-type domain-containing protein</fullName>
    </recommendedName>
</protein>
<evidence type="ECO:0008006" key="3">
    <source>
        <dbReference type="Google" id="ProtNLM"/>
    </source>
</evidence>
<organism evidence="1 2">
    <name type="scientific">Salinimicrobium sediminis</name>
    <dbReference type="NCBI Taxonomy" id="1343891"/>
    <lineage>
        <taxon>Bacteria</taxon>
        <taxon>Pseudomonadati</taxon>
        <taxon>Bacteroidota</taxon>
        <taxon>Flavobacteriia</taxon>
        <taxon>Flavobacteriales</taxon>
        <taxon>Flavobacteriaceae</taxon>
        <taxon>Salinimicrobium</taxon>
    </lineage>
</organism>
<dbReference type="Proteomes" id="UP000219193">
    <property type="component" value="Unassembled WGS sequence"/>
</dbReference>
<gene>
    <name evidence="1" type="ORF">SAMN06296241_1397</name>
</gene>